<feature type="region of interest" description="Disordered" evidence="7">
    <location>
        <begin position="255"/>
        <end position="303"/>
    </location>
</feature>
<keyword evidence="3 5" id="KW-0863">Zinc-finger</keyword>
<evidence type="ECO:0000313" key="10">
    <source>
        <dbReference type="Proteomes" id="UP001153555"/>
    </source>
</evidence>
<dbReference type="PROSITE" id="PS50966">
    <property type="entry name" value="ZF_SWIM"/>
    <property type="match status" value="1"/>
</dbReference>
<dbReference type="InterPro" id="IPR007527">
    <property type="entry name" value="Znf_SWIM"/>
</dbReference>
<feature type="compositionally biased region" description="Basic residues" evidence="7">
    <location>
        <begin position="262"/>
        <end position="274"/>
    </location>
</feature>
<evidence type="ECO:0000313" key="9">
    <source>
        <dbReference type="EMBL" id="CAA0814196.1"/>
    </source>
</evidence>
<proteinExistence type="inferred from homology"/>
<dbReference type="GO" id="GO:0006355">
    <property type="term" value="P:regulation of DNA-templated transcription"/>
    <property type="evidence" value="ECO:0007669"/>
    <property type="project" value="UniProtKB-UniRule"/>
</dbReference>
<feature type="compositionally biased region" description="Polar residues" evidence="7">
    <location>
        <begin position="495"/>
        <end position="504"/>
    </location>
</feature>
<keyword evidence="4 6" id="KW-0862">Zinc</keyword>
<comment type="subcellular location">
    <subcellularLocation>
        <location evidence="6">Nucleus</location>
    </subcellularLocation>
</comment>
<organism evidence="9 10">
    <name type="scientific">Striga hermonthica</name>
    <name type="common">Purple witchweed</name>
    <name type="synonym">Buchnera hermonthica</name>
    <dbReference type="NCBI Taxonomy" id="68872"/>
    <lineage>
        <taxon>Eukaryota</taxon>
        <taxon>Viridiplantae</taxon>
        <taxon>Streptophyta</taxon>
        <taxon>Embryophyta</taxon>
        <taxon>Tracheophyta</taxon>
        <taxon>Spermatophyta</taxon>
        <taxon>Magnoliopsida</taxon>
        <taxon>eudicotyledons</taxon>
        <taxon>Gunneridae</taxon>
        <taxon>Pentapetalae</taxon>
        <taxon>asterids</taxon>
        <taxon>lamiids</taxon>
        <taxon>Lamiales</taxon>
        <taxon>Orobanchaceae</taxon>
        <taxon>Buchnereae</taxon>
        <taxon>Striga</taxon>
    </lineage>
</organism>
<dbReference type="GO" id="GO:0005634">
    <property type="term" value="C:nucleus"/>
    <property type="evidence" value="ECO:0007669"/>
    <property type="project" value="UniProtKB-SubCell"/>
</dbReference>
<dbReference type="EMBL" id="CACSLK010012206">
    <property type="protein sequence ID" value="CAA0814196.1"/>
    <property type="molecule type" value="Genomic_DNA"/>
</dbReference>
<evidence type="ECO:0000256" key="6">
    <source>
        <dbReference type="RuleBase" id="RU367018"/>
    </source>
</evidence>
<keyword evidence="2 6" id="KW-0479">Metal-binding</keyword>
<dbReference type="AlphaFoldDB" id="A0A9N7MRJ9"/>
<accession>A0A9N7MRJ9</accession>
<evidence type="ECO:0000256" key="3">
    <source>
        <dbReference type="ARBA" id="ARBA00022771"/>
    </source>
</evidence>
<evidence type="ECO:0000256" key="7">
    <source>
        <dbReference type="SAM" id="MobiDB-lite"/>
    </source>
</evidence>
<dbReference type="PANTHER" id="PTHR31669:SF283">
    <property type="entry name" value="PROTEIN FAR1-RELATED SEQUENCE"/>
    <property type="match status" value="1"/>
</dbReference>
<name>A0A9N7MRJ9_STRHE</name>
<dbReference type="GO" id="GO:0008270">
    <property type="term" value="F:zinc ion binding"/>
    <property type="evidence" value="ECO:0007669"/>
    <property type="project" value="UniProtKB-UniRule"/>
</dbReference>
<dbReference type="Pfam" id="PF04434">
    <property type="entry name" value="SWIM"/>
    <property type="match status" value="1"/>
</dbReference>
<evidence type="ECO:0000256" key="1">
    <source>
        <dbReference type="ARBA" id="ARBA00005889"/>
    </source>
</evidence>
<dbReference type="OrthoDB" id="913269at2759"/>
<evidence type="ECO:0000259" key="8">
    <source>
        <dbReference type="PROSITE" id="PS50966"/>
    </source>
</evidence>
<feature type="region of interest" description="Disordered" evidence="7">
    <location>
        <begin position="351"/>
        <end position="376"/>
    </location>
</feature>
<comment type="caution">
    <text evidence="9">The sequence shown here is derived from an EMBL/GenBank/DDBJ whole genome shotgun (WGS) entry which is preliminary data.</text>
</comment>
<comment type="similarity">
    <text evidence="1 6">Belongs to the FHY3/FAR1 family.</text>
</comment>
<dbReference type="PANTHER" id="PTHR31669">
    <property type="entry name" value="PROTEIN FAR1-RELATED SEQUENCE 10-RELATED"/>
    <property type="match status" value="1"/>
</dbReference>
<comment type="function">
    <text evidence="6">Putative transcription activator involved in regulating light control of development.</text>
</comment>
<sequence length="600" mass="66622">MSTTQRSESMNAFFDEYVHSKTSLKQFVQQYERALRNKVEKEVQADFKSFSQIVPCATTYEMEKQFQTVYTISKFKEIQAEFVGKVYCDLISSSEGCSGTTYEVREDLFCDHQRKKKSFFVSFNRDKCEVVCSCHLFEFRGILCRHSIAVLIRNDVSRLPDQYILHRWRKDVRRPYTRIALKYDGLRNSPGQLRYDNLCTAFAKVADLAADDEVRAGLIMEWIQLQAQELSMLKHIGEKNICNDPARFKTPCSIDIGDPKLTKRKGAPRKVRKKGPLESTSNKKKKKNEVPSINRGKGLTKELIKHTNEPKMLALETGVEFEVENQSSMELNSQGLSPFFIQRRNIFTASCENPPSPLTGSALKKQDSPPSSLPSSPYCTPQILDHVSGSSRITTPPPESSDTNTCLRYSTSFTSSGRNFIFLPAHTGLFTGSRYTSSSPLNASLDSSDVAPHTGLFTGPLLFMPNTVLSNLLHDPVVAQQAQPADGSSPRDDTTSPLSWTSPSARAICPKIGTNKKSKARARPSSGESASDRRSMPAPLRKVAHLPAGTGPSERAPPRVADVLRLRLLQINNQPTVSSCFLVGQAMVGVVEAPSATDGC</sequence>
<keyword evidence="6" id="KW-0539">Nucleus</keyword>
<evidence type="ECO:0000256" key="4">
    <source>
        <dbReference type="ARBA" id="ARBA00022833"/>
    </source>
</evidence>
<gene>
    <name evidence="9" type="ORF">SHERM_14504</name>
</gene>
<dbReference type="SMART" id="SM00575">
    <property type="entry name" value="ZnF_PMZ"/>
    <property type="match status" value="1"/>
</dbReference>
<evidence type="ECO:0000256" key="5">
    <source>
        <dbReference type="PROSITE-ProRule" id="PRU00325"/>
    </source>
</evidence>
<keyword evidence="10" id="KW-1185">Reference proteome</keyword>
<reference evidence="9" key="1">
    <citation type="submission" date="2019-12" db="EMBL/GenBank/DDBJ databases">
        <authorList>
            <person name="Scholes J."/>
        </authorList>
    </citation>
    <scope>NUCLEOTIDE SEQUENCE</scope>
</reference>
<dbReference type="InterPro" id="IPR006564">
    <property type="entry name" value="Znf_PMZ"/>
</dbReference>
<dbReference type="Proteomes" id="UP001153555">
    <property type="component" value="Unassembled WGS sequence"/>
</dbReference>
<protein>
    <recommendedName>
        <fullName evidence="6">Protein FAR1-RELATED SEQUENCE</fullName>
    </recommendedName>
</protein>
<feature type="region of interest" description="Disordered" evidence="7">
    <location>
        <begin position="480"/>
        <end position="557"/>
    </location>
</feature>
<feature type="domain" description="SWIM-type" evidence="8">
    <location>
        <begin position="119"/>
        <end position="155"/>
    </location>
</feature>
<evidence type="ECO:0000256" key="2">
    <source>
        <dbReference type="ARBA" id="ARBA00022723"/>
    </source>
</evidence>
<dbReference type="InterPro" id="IPR031052">
    <property type="entry name" value="FHY3/FAR1"/>
</dbReference>